<accession>A0A182FKI2</accession>
<feature type="compositionally biased region" description="Low complexity" evidence="1">
    <location>
        <begin position="141"/>
        <end position="151"/>
    </location>
</feature>
<keyword evidence="2" id="KW-0732">Signal</keyword>
<evidence type="ECO:0000313" key="3">
    <source>
        <dbReference type="EnsemblMetazoa" id="AALB007031-PA"/>
    </source>
</evidence>
<sequence length="295" mass="33395">MVKRLTFALLWWNVLWLGEAGEWWHSSEERAPREALTRHRKSPFDVPQLKGFLIPGGASGEAGSVDRKVNMGVRTQCAKCSFQFDPKGSVYAMRCEDCLPVAPDAEQNRLVQSIKSDWVEAKQEPEQSRTSVMSNTPKVVTSSSSRSNSRPRTTHNPDKPPLKSDFTSASLDAKGSTMPKDTKSWPDALIELMVKKIELAELRWKHKPLLSALKSIFVATGSVLSKAFVDSQKHQVTPTPPISSTTMSTTSTVVPRVPRNRNRCHCRNRDRDRSVYPKKPRMNRCKHRRRERCQA</sequence>
<proteinExistence type="predicted"/>
<feature type="compositionally biased region" description="Polar residues" evidence="1">
    <location>
        <begin position="128"/>
        <end position="140"/>
    </location>
</feature>
<feature type="compositionally biased region" description="Low complexity" evidence="1">
    <location>
        <begin position="242"/>
        <end position="253"/>
    </location>
</feature>
<dbReference type="Proteomes" id="UP000069272">
    <property type="component" value="Chromosome 3R"/>
</dbReference>
<reference evidence="3 4" key="1">
    <citation type="journal article" date="2017" name="G3 (Bethesda)">
        <title>The Physical Genome Mapping of Anopheles albimanus Corrected Scaffold Misassemblies and Identified Interarm Rearrangements in Genus Anopheles.</title>
        <authorList>
            <person name="Artemov G.N."/>
            <person name="Peery A.N."/>
            <person name="Jiang X."/>
            <person name="Tu Z."/>
            <person name="Stegniy V.N."/>
            <person name="Sharakhova M.V."/>
            <person name="Sharakhov I.V."/>
        </authorList>
    </citation>
    <scope>NUCLEOTIDE SEQUENCE [LARGE SCALE GENOMIC DNA]</scope>
    <source>
        <strain evidence="3 4">ALBI9_A</strain>
    </source>
</reference>
<reference evidence="3" key="2">
    <citation type="submission" date="2022-08" db="UniProtKB">
        <authorList>
            <consortium name="EnsemblMetazoa"/>
        </authorList>
    </citation>
    <scope>IDENTIFICATION</scope>
    <source>
        <strain evidence="3">STECLA/ALBI9_A</strain>
    </source>
</reference>
<feature type="compositionally biased region" description="Basic residues" evidence="1">
    <location>
        <begin position="276"/>
        <end position="295"/>
    </location>
</feature>
<evidence type="ECO:0000256" key="1">
    <source>
        <dbReference type="SAM" id="MobiDB-lite"/>
    </source>
</evidence>
<evidence type="ECO:0000256" key="2">
    <source>
        <dbReference type="SAM" id="SignalP"/>
    </source>
</evidence>
<feature type="chain" id="PRO_5043780644" evidence="2">
    <location>
        <begin position="21"/>
        <end position="295"/>
    </location>
</feature>
<name>A0A182FKI2_ANOAL</name>
<feature type="region of interest" description="Disordered" evidence="1">
    <location>
        <begin position="260"/>
        <end position="295"/>
    </location>
</feature>
<evidence type="ECO:0000313" key="4">
    <source>
        <dbReference type="Proteomes" id="UP000069272"/>
    </source>
</evidence>
<protein>
    <submittedName>
        <fullName evidence="3">Uncharacterized protein</fullName>
    </submittedName>
</protein>
<feature type="region of interest" description="Disordered" evidence="1">
    <location>
        <begin position="119"/>
        <end position="183"/>
    </location>
</feature>
<organism evidence="3 4">
    <name type="scientific">Anopheles albimanus</name>
    <name type="common">New world malaria mosquito</name>
    <dbReference type="NCBI Taxonomy" id="7167"/>
    <lineage>
        <taxon>Eukaryota</taxon>
        <taxon>Metazoa</taxon>
        <taxon>Ecdysozoa</taxon>
        <taxon>Arthropoda</taxon>
        <taxon>Hexapoda</taxon>
        <taxon>Insecta</taxon>
        <taxon>Pterygota</taxon>
        <taxon>Neoptera</taxon>
        <taxon>Endopterygota</taxon>
        <taxon>Diptera</taxon>
        <taxon>Nematocera</taxon>
        <taxon>Culicoidea</taxon>
        <taxon>Culicidae</taxon>
        <taxon>Anophelinae</taxon>
        <taxon>Anopheles</taxon>
    </lineage>
</organism>
<feature type="region of interest" description="Disordered" evidence="1">
    <location>
        <begin position="234"/>
        <end position="253"/>
    </location>
</feature>
<feature type="signal peptide" evidence="2">
    <location>
        <begin position="1"/>
        <end position="20"/>
    </location>
</feature>
<keyword evidence="4" id="KW-1185">Reference proteome</keyword>
<dbReference type="VEuPathDB" id="VectorBase:AALB007031"/>
<dbReference type="AlphaFoldDB" id="A0A182FKI2"/>
<dbReference type="EnsemblMetazoa" id="AALB007031-RA">
    <property type="protein sequence ID" value="AALB007031-PA"/>
    <property type="gene ID" value="AALB007031"/>
</dbReference>